<gene>
    <name evidence="2" type="ORF">DFR50_1901</name>
</gene>
<evidence type="ECO:0000259" key="1">
    <source>
        <dbReference type="PROSITE" id="PS50994"/>
    </source>
</evidence>
<dbReference type="Gene3D" id="3.30.420.10">
    <property type="entry name" value="Ribonuclease H-like superfamily/Ribonuclease H"/>
    <property type="match status" value="1"/>
</dbReference>
<dbReference type="GO" id="GO:0003676">
    <property type="term" value="F:nucleic acid binding"/>
    <property type="evidence" value="ECO:0007669"/>
    <property type="project" value="InterPro"/>
</dbReference>
<accession>A0A366EC56</accession>
<feature type="non-terminal residue" evidence="2">
    <location>
        <position position="342"/>
    </location>
</feature>
<feature type="domain" description="Integrase catalytic" evidence="1">
    <location>
        <begin position="169"/>
        <end position="308"/>
    </location>
</feature>
<dbReference type="GO" id="GO:0015074">
    <property type="term" value="P:DNA integration"/>
    <property type="evidence" value="ECO:0007669"/>
    <property type="project" value="InterPro"/>
</dbReference>
<dbReference type="Proteomes" id="UP000253529">
    <property type="component" value="Unassembled WGS sequence"/>
</dbReference>
<organism evidence="2 3">
    <name type="scientific">Roseiarcus fermentans</name>
    <dbReference type="NCBI Taxonomy" id="1473586"/>
    <lineage>
        <taxon>Bacteria</taxon>
        <taxon>Pseudomonadati</taxon>
        <taxon>Pseudomonadota</taxon>
        <taxon>Alphaproteobacteria</taxon>
        <taxon>Hyphomicrobiales</taxon>
        <taxon>Roseiarcaceae</taxon>
        <taxon>Roseiarcus</taxon>
    </lineage>
</organism>
<dbReference type="InterPro" id="IPR012337">
    <property type="entry name" value="RNaseH-like_sf"/>
</dbReference>
<protein>
    <submittedName>
        <fullName evidence="2">Integrase-like protein</fullName>
    </submittedName>
</protein>
<keyword evidence="3" id="KW-1185">Reference proteome</keyword>
<reference evidence="2 3" key="1">
    <citation type="submission" date="2018-06" db="EMBL/GenBank/DDBJ databases">
        <title>Genomic Encyclopedia of Type Strains, Phase IV (KMG-IV): sequencing the most valuable type-strain genomes for metagenomic binning, comparative biology and taxonomic classification.</title>
        <authorList>
            <person name="Goeker M."/>
        </authorList>
    </citation>
    <scope>NUCLEOTIDE SEQUENCE [LARGE SCALE GENOMIC DNA]</scope>
    <source>
        <strain evidence="2 3">DSM 24875</strain>
    </source>
</reference>
<dbReference type="OrthoDB" id="5287589at2"/>
<proteinExistence type="predicted"/>
<dbReference type="AlphaFoldDB" id="A0A366EC56"/>
<dbReference type="SUPFAM" id="SSF53098">
    <property type="entry name" value="Ribonuclease H-like"/>
    <property type="match status" value="1"/>
</dbReference>
<evidence type="ECO:0000313" key="2">
    <source>
        <dbReference type="EMBL" id="RBO99645.1"/>
    </source>
</evidence>
<comment type="caution">
    <text evidence="2">The sequence shown here is derived from an EMBL/GenBank/DDBJ whole genome shotgun (WGS) entry which is preliminary data.</text>
</comment>
<name>A0A366EC56_9HYPH</name>
<dbReference type="EMBL" id="QNRK01000090">
    <property type="protein sequence ID" value="RBO99645.1"/>
    <property type="molecule type" value="Genomic_DNA"/>
</dbReference>
<evidence type="ECO:0000313" key="3">
    <source>
        <dbReference type="Proteomes" id="UP000253529"/>
    </source>
</evidence>
<dbReference type="InterPro" id="IPR001584">
    <property type="entry name" value="Integrase_cat-core"/>
</dbReference>
<dbReference type="PROSITE" id="PS50994">
    <property type="entry name" value="INTEGRASE"/>
    <property type="match status" value="1"/>
</dbReference>
<sequence length="342" mass="39328">MDDDERVFDDDEKQRAWLEGCRREEAISGLLERHGDKRLSIADVDEVAWELGVSRATLYRLIVAFRAKRTVSSVEPRSRGRRKNAFVLDRKREKLISLAIREIYLRPERPTMTYLIEQVRARCKRAELPPPDRRTIKARVDRIDRRVAALKRKDSKGVKATKAAPGQYVASRPLEVVQIDHTEVDLFLVDETTRKAMTARPWLTLAIDVFTRMVVGFHLSMDKPSRVSIGLCMLNAVYDKSAWLKENEIDARWPAAGLPEALHADNGADFRSRAFSWACREERIKLIWRPVGAPHYGGHIERLIGTIMGRVHFYPGTTFANPTARQDNDPARFSAMTFREFE</sequence>
<dbReference type="InterPro" id="IPR036397">
    <property type="entry name" value="RNaseH_sf"/>
</dbReference>